<dbReference type="Proteomes" id="UP001595748">
    <property type="component" value="Unassembled WGS sequence"/>
</dbReference>
<evidence type="ECO:0000313" key="2">
    <source>
        <dbReference type="Proteomes" id="UP001595748"/>
    </source>
</evidence>
<keyword evidence="2" id="KW-1185">Reference proteome</keyword>
<reference evidence="2" key="1">
    <citation type="journal article" date="2019" name="Int. J. Syst. Evol. Microbiol.">
        <title>The Global Catalogue of Microorganisms (GCM) 10K type strain sequencing project: providing services to taxonomists for standard genome sequencing and annotation.</title>
        <authorList>
            <consortium name="The Broad Institute Genomics Platform"/>
            <consortium name="The Broad Institute Genome Sequencing Center for Infectious Disease"/>
            <person name="Wu L."/>
            <person name="Ma J."/>
        </authorList>
    </citation>
    <scope>NUCLEOTIDE SEQUENCE [LARGE SCALE GENOMIC DNA]</scope>
    <source>
        <strain evidence="2">CCTCC AB 2013263</strain>
    </source>
</reference>
<organism evidence="1 2">
    <name type="scientific">Deinococcus antarcticus</name>
    <dbReference type="NCBI Taxonomy" id="1298767"/>
    <lineage>
        <taxon>Bacteria</taxon>
        <taxon>Thermotogati</taxon>
        <taxon>Deinococcota</taxon>
        <taxon>Deinococci</taxon>
        <taxon>Deinococcales</taxon>
        <taxon>Deinococcaceae</taxon>
        <taxon>Deinococcus</taxon>
    </lineage>
</organism>
<dbReference type="RefSeq" id="WP_380076732.1">
    <property type="nucleotide sequence ID" value="NZ_JBHRZF010000081.1"/>
</dbReference>
<name>A0ABV8A7X9_9DEIO</name>
<sequence length="212" mass="22657">MNALTPLLPALHTLAPLGLPATFQDWFAYANQQQAARLAAHLEREFAVVAAEHAPAVDHAYLRSDAFRANVVQAVRAAEVADSDGKLRLIARALAGCLLVFPAPQVDKFQTMRVLEGVSEREFTVLLAVVGALDPLDPYADTLPAGARLPGLSRDEAGAALLGLAQQGLLTLASGGEAWRLSPLARQLVTLARLDARWLGSHGPELDELDLF</sequence>
<comment type="caution">
    <text evidence="1">The sequence shown here is derived from an EMBL/GenBank/DDBJ whole genome shotgun (WGS) entry which is preliminary data.</text>
</comment>
<proteinExistence type="predicted"/>
<dbReference type="EMBL" id="JBHRZF010000081">
    <property type="protein sequence ID" value="MFC3860592.1"/>
    <property type="molecule type" value="Genomic_DNA"/>
</dbReference>
<protein>
    <submittedName>
        <fullName evidence="1">Uncharacterized protein</fullName>
    </submittedName>
</protein>
<accession>A0ABV8A7X9</accession>
<evidence type="ECO:0000313" key="1">
    <source>
        <dbReference type="EMBL" id="MFC3860592.1"/>
    </source>
</evidence>
<gene>
    <name evidence="1" type="ORF">ACFOPQ_07415</name>
</gene>